<dbReference type="InterPro" id="IPR023009">
    <property type="entry name" value="Tyrosine_recombinase_XerC/XerD"/>
</dbReference>
<sequence length="297" mass="34639">MKEQVESYFAYLENEKRLSYNTIISYERDLTHFHHYLDKNHMNSIQKVDRYDLLTFLESLRDSGKADNTLIRMISSLRSYFKYLSQEEIIQTDPMQYIDPPRKQKSLPKIISLEEMEDLLAMPDVSTPLGIRDRAVLEVMYATGMRISEMINLSLEDLYLGMDFIQVLGKGSRERMIPLGSIAKEWLRNYLDNARPLLIDKNTQEVPHVFLNYRGQSLSRQGVWKNIKKMAQEAGITDNISPHTLRHSFASHIIESGADVRVVQELLGHSDISSTQIYTKLSKERLTEEYNKYHPRS</sequence>
<feature type="domain" description="Core-binding (CB)" evidence="12">
    <location>
        <begin position="1"/>
        <end position="85"/>
    </location>
</feature>
<dbReference type="NCBIfam" id="TIGR02225">
    <property type="entry name" value="recomb_XerD"/>
    <property type="match status" value="1"/>
</dbReference>
<evidence type="ECO:0000256" key="3">
    <source>
        <dbReference type="ARBA" id="ARBA00022490"/>
    </source>
</evidence>
<feature type="active site" evidence="10">
    <location>
        <position position="269"/>
    </location>
</feature>
<comment type="subunit">
    <text evidence="10">Forms a cyclic heterotetrameric complex composed of two molecules of XerC and two molecules of XerD.</text>
</comment>
<dbReference type="Proteomes" id="UP001171751">
    <property type="component" value="Unassembled WGS sequence"/>
</dbReference>
<comment type="caution">
    <text evidence="13">The sequence shown here is derived from an EMBL/GenBank/DDBJ whole genome shotgun (WGS) entry which is preliminary data.</text>
</comment>
<dbReference type="InterPro" id="IPR050090">
    <property type="entry name" value="Tyrosine_recombinase_XerCD"/>
</dbReference>
<dbReference type="NCBIfam" id="NF040815">
    <property type="entry name" value="recomb_XerA_Arch"/>
    <property type="match status" value="1"/>
</dbReference>
<evidence type="ECO:0000256" key="4">
    <source>
        <dbReference type="ARBA" id="ARBA00022618"/>
    </source>
</evidence>
<gene>
    <name evidence="13" type="primary">xerD</name>
    <name evidence="10" type="synonym">xerC</name>
    <name evidence="13" type="ORF">Q4F26_00860</name>
</gene>
<evidence type="ECO:0000256" key="10">
    <source>
        <dbReference type="HAMAP-Rule" id="MF_01808"/>
    </source>
</evidence>
<keyword evidence="6 10" id="KW-0229">DNA integration</keyword>
<feature type="active site" evidence="10">
    <location>
        <position position="146"/>
    </location>
</feature>
<dbReference type="PANTHER" id="PTHR30349:SF81">
    <property type="entry name" value="TYROSINE RECOMBINASE XERC"/>
    <property type="match status" value="1"/>
</dbReference>
<dbReference type="InterPro" id="IPR011932">
    <property type="entry name" value="Recomb_XerD"/>
</dbReference>
<dbReference type="InterPro" id="IPR002104">
    <property type="entry name" value="Integrase_catalytic"/>
</dbReference>
<evidence type="ECO:0000256" key="2">
    <source>
        <dbReference type="ARBA" id="ARBA00010450"/>
    </source>
</evidence>
<feature type="active site" evidence="10">
    <location>
        <position position="243"/>
    </location>
</feature>
<dbReference type="EMBL" id="JAUNQW010000002">
    <property type="protein sequence ID" value="MDO5456870.1"/>
    <property type="molecule type" value="Genomic_DNA"/>
</dbReference>
<dbReference type="GO" id="GO:0051301">
    <property type="term" value="P:cell division"/>
    <property type="evidence" value="ECO:0007669"/>
    <property type="project" value="UniProtKB-KW"/>
</dbReference>
<dbReference type="NCBIfam" id="NF001399">
    <property type="entry name" value="PRK00283.1"/>
    <property type="match status" value="1"/>
</dbReference>
<evidence type="ECO:0000313" key="13">
    <source>
        <dbReference type="EMBL" id="MDO5456870.1"/>
    </source>
</evidence>
<dbReference type="PANTHER" id="PTHR30349">
    <property type="entry name" value="PHAGE INTEGRASE-RELATED"/>
    <property type="match status" value="1"/>
</dbReference>
<dbReference type="HAMAP" id="MF_01808">
    <property type="entry name" value="Recomb_XerC_XerD"/>
    <property type="match status" value="1"/>
</dbReference>
<keyword evidence="8 10" id="KW-0233">DNA recombination</keyword>
<evidence type="ECO:0000256" key="8">
    <source>
        <dbReference type="ARBA" id="ARBA00023172"/>
    </source>
</evidence>
<accession>A0AA43RJY4</accession>
<dbReference type="InterPro" id="IPR004107">
    <property type="entry name" value="Integrase_SAM-like_N"/>
</dbReference>
<dbReference type="InterPro" id="IPR044068">
    <property type="entry name" value="CB"/>
</dbReference>
<evidence type="ECO:0000256" key="6">
    <source>
        <dbReference type="ARBA" id="ARBA00022908"/>
    </source>
</evidence>
<dbReference type="Pfam" id="PF02899">
    <property type="entry name" value="Phage_int_SAM_1"/>
    <property type="match status" value="1"/>
</dbReference>
<keyword evidence="9 10" id="KW-0131">Cell cycle</keyword>
<protein>
    <recommendedName>
        <fullName evidence="10">Tyrosine recombinase XerC</fullName>
    </recommendedName>
</protein>
<evidence type="ECO:0000313" key="14">
    <source>
        <dbReference type="Proteomes" id="UP001171751"/>
    </source>
</evidence>
<reference evidence="13" key="1">
    <citation type="submission" date="2023-07" db="EMBL/GenBank/DDBJ databases">
        <title>Between Cages and Wild: Unraveling the Impact of Captivity on Animal Microbiomes and Antimicrobial Resistance.</title>
        <authorList>
            <person name="Schmartz G.P."/>
            <person name="Rehner J."/>
            <person name="Schuff M.J."/>
            <person name="Becker S.L."/>
            <person name="Kravczyk M."/>
            <person name="Gurevich A."/>
            <person name="Francke R."/>
            <person name="Mueller R."/>
            <person name="Keller V."/>
            <person name="Keller A."/>
        </authorList>
    </citation>
    <scope>NUCLEOTIDE SEQUENCE</scope>
    <source>
        <strain evidence="13">S39M_St_73</strain>
    </source>
</reference>
<dbReference type="InterPro" id="IPR013762">
    <property type="entry name" value="Integrase-like_cat_sf"/>
</dbReference>
<evidence type="ECO:0000259" key="11">
    <source>
        <dbReference type="PROSITE" id="PS51898"/>
    </source>
</evidence>
<keyword evidence="3 10" id="KW-0963">Cytoplasm</keyword>
<evidence type="ECO:0000256" key="9">
    <source>
        <dbReference type="ARBA" id="ARBA00023306"/>
    </source>
</evidence>
<dbReference type="CDD" id="cd00798">
    <property type="entry name" value="INT_XerDC_C"/>
    <property type="match status" value="1"/>
</dbReference>
<evidence type="ECO:0000256" key="5">
    <source>
        <dbReference type="ARBA" id="ARBA00022829"/>
    </source>
</evidence>
<dbReference type="AlphaFoldDB" id="A0AA43RJY4"/>
<dbReference type="SUPFAM" id="SSF56349">
    <property type="entry name" value="DNA breaking-rejoining enzymes"/>
    <property type="match status" value="1"/>
</dbReference>
<feature type="active site" evidence="10">
    <location>
        <position position="246"/>
    </location>
</feature>
<keyword evidence="4 10" id="KW-0132">Cell division</keyword>
<dbReference type="Gene3D" id="1.10.150.130">
    <property type="match status" value="1"/>
</dbReference>
<evidence type="ECO:0000256" key="7">
    <source>
        <dbReference type="ARBA" id="ARBA00023125"/>
    </source>
</evidence>
<dbReference type="Pfam" id="PF00589">
    <property type="entry name" value="Phage_integrase"/>
    <property type="match status" value="1"/>
</dbReference>
<evidence type="ECO:0000256" key="1">
    <source>
        <dbReference type="ARBA" id="ARBA00004496"/>
    </source>
</evidence>
<keyword evidence="5 10" id="KW-0159">Chromosome partition</keyword>
<dbReference type="GO" id="GO:0003677">
    <property type="term" value="F:DNA binding"/>
    <property type="evidence" value="ECO:0007669"/>
    <property type="project" value="UniProtKB-UniRule"/>
</dbReference>
<dbReference type="Gene3D" id="1.10.443.10">
    <property type="entry name" value="Intergrase catalytic core"/>
    <property type="match status" value="1"/>
</dbReference>
<dbReference type="InterPro" id="IPR010998">
    <property type="entry name" value="Integrase_recombinase_N"/>
</dbReference>
<proteinExistence type="inferred from homology"/>
<dbReference type="PROSITE" id="PS51900">
    <property type="entry name" value="CB"/>
    <property type="match status" value="1"/>
</dbReference>
<dbReference type="GO" id="GO:0007059">
    <property type="term" value="P:chromosome segregation"/>
    <property type="evidence" value="ECO:0007669"/>
    <property type="project" value="UniProtKB-UniRule"/>
</dbReference>
<organism evidence="13 14">
    <name type="scientific">Atopococcus tabaci</name>
    <dbReference type="NCBI Taxonomy" id="269774"/>
    <lineage>
        <taxon>Bacteria</taxon>
        <taxon>Bacillati</taxon>
        <taxon>Bacillota</taxon>
        <taxon>Bacilli</taxon>
        <taxon>Lactobacillales</taxon>
        <taxon>Carnobacteriaceae</taxon>
        <taxon>Atopococcus</taxon>
    </lineage>
</organism>
<dbReference type="GO" id="GO:0005737">
    <property type="term" value="C:cytoplasm"/>
    <property type="evidence" value="ECO:0007669"/>
    <property type="project" value="UniProtKB-SubCell"/>
</dbReference>
<feature type="domain" description="Tyr recombinase" evidence="11">
    <location>
        <begin position="106"/>
        <end position="291"/>
    </location>
</feature>
<dbReference type="GO" id="GO:0006313">
    <property type="term" value="P:DNA transposition"/>
    <property type="evidence" value="ECO:0007669"/>
    <property type="project" value="UniProtKB-UniRule"/>
</dbReference>
<keyword evidence="7 10" id="KW-0238">DNA-binding</keyword>
<evidence type="ECO:0000259" key="12">
    <source>
        <dbReference type="PROSITE" id="PS51900"/>
    </source>
</evidence>
<name>A0AA43RJY4_9LACT</name>
<comment type="similarity">
    <text evidence="10">Belongs to the 'phage' integrase family. XerC subfamily.</text>
</comment>
<dbReference type="InterPro" id="IPR011010">
    <property type="entry name" value="DNA_brk_join_enz"/>
</dbReference>
<dbReference type="GO" id="GO:0009037">
    <property type="term" value="F:tyrosine-based site-specific recombinase activity"/>
    <property type="evidence" value="ECO:0007669"/>
    <property type="project" value="UniProtKB-UniRule"/>
</dbReference>
<comment type="subcellular location">
    <subcellularLocation>
        <location evidence="1 10">Cytoplasm</location>
    </subcellularLocation>
</comment>
<feature type="active site" description="O-(3'-phospho-DNA)-tyrosine intermediate" evidence="10">
    <location>
        <position position="278"/>
    </location>
</feature>
<dbReference type="PROSITE" id="PS51898">
    <property type="entry name" value="TYR_RECOMBINASE"/>
    <property type="match status" value="1"/>
</dbReference>
<comment type="function">
    <text evidence="10">Site-specific tyrosine recombinase, which acts by catalyzing the cutting and rejoining of the recombining DNA molecules. The XerC-XerD complex is essential to convert dimers of the bacterial chromosome into monomers to permit their segregation at cell division. It also contributes to the segregational stability of plasmids.</text>
</comment>
<feature type="active site" evidence="10">
    <location>
        <position position="170"/>
    </location>
</feature>
<keyword evidence="14" id="KW-1185">Reference proteome</keyword>
<comment type="similarity">
    <text evidence="2">Belongs to the 'phage' integrase family. XerD subfamily.</text>
</comment>